<proteinExistence type="predicted"/>
<dbReference type="Gene3D" id="3.40.50.2000">
    <property type="entry name" value="Glycogen Phosphorylase B"/>
    <property type="match status" value="1"/>
</dbReference>
<dbReference type="Pfam" id="PF00982">
    <property type="entry name" value="Glyco_transf_20"/>
    <property type="match status" value="1"/>
</dbReference>
<dbReference type="GO" id="GO:0004805">
    <property type="term" value="F:trehalose-phosphatase activity"/>
    <property type="evidence" value="ECO:0007669"/>
    <property type="project" value="TreeGrafter"/>
</dbReference>
<dbReference type="EMBL" id="LR862144">
    <property type="protein sequence ID" value="CAD1824777.1"/>
    <property type="molecule type" value="Genomic_DNA"/>
</dbReference>
<dbReference type="AlphaFoldDB" id="A0A6V7P1V0"/>
<feature type="compositionally biased region" description="Low complexity" evidence="1">
    <location>
        <begin position="181"/>
        <end position="192"/>
    </location>
</feature>
<gene>
    <name evidence="2" type="ORF">CB5_LOCUS7988</name>
</gene>
<feature type="compositionally biased region" description="Low complexity" evidence="1">
    <location>
        <begin position="269"/>
        <end position="299"/>
    </location>
</feature>
<sequence>MERLLEECSELRGRAVLVQIANPAHSHGRDVEEVANEARSITRRINARFGRPGYDPIVLVDRPVSTFEKAAYYAAAECVVVSAAFAETAHSPKLLGGLRDRVNSDVAAIRRNRPLHQGELEALDDSNAANRALSPRFAAGTSDKMLDEMLKWSGDPMDPPLSSPGAAAPAAPASTSPPPRTSSRATSKTPTPTLSPPWLRAASTSPDSPSPPGSRSPSPATYSAGRDAKSVNTAAELHQAPLSAAVSPPSSAECLHRALPSSAERLHQAPLSASANPRSSSTSTTASSPSTTPTSTPSPDHGEPEEAELWLSQEHCDPVLVAQKVCAGVTTSQLAGLAAKIILADFFGTGSHRAV</sequence>
<feature type="compositionally biased region" description="Low complexity" evidence="1">
    <location>
        <begin position="163"/>
        <end position="174"/>
    </location>
</feature>
<dbReference type="PANTHER" id="PTHR10788:SF46">
    <property type="entry name" value="ALPHA,ALPHA-TREHALOSE-PHOSPHATE SYNTHASE [UDP-FORMING] 11-RELATED"/>
    <property type="match status" value="1"/>
</dbReference>
<dbReference type="SUPFAM" id="SSF53756">
    <property type="entry name" value="UDP-Glycosyltransferase/glycogen phosphorylase"/>
    <property type="match status" value="1"/>
</dbReference>
<protein>
    <submittedName>
        <fullName evidence="2">Uncharacterized protein</fullName>
    </submittedName>
</protein>
<dbReference type="GO" id="GO:0005992">
    <property type="term" value="P:trehalose biosynthetic process"/>
    <property type="evidence" value="ECO:0007669"/>
    <property type="project" value="InterPro"/>
</dbReference>
<dbReference type="GO" id="GO:0005829">
    <property type="term" value="C:cytosol"/>
    <property type="evidence" value="ECO:0007669"/>
    <property type="project" value="TreeGrafter"/>
</dbReference>
<organism evidence="2">
    <name type="scientific">Ananas comosus var. bracteatus</name>
    <name type="common">red pineapple</name>
    <dbReference type="NCBI Taxonomy" id="296719"/>
    <lineage>
        <taxon>Eukaryota</taxon>
        <taxon>Viridiplantae</taxon>
        <taxon>Streptophyta</taxon>
        <taxon>Embryophyta</taxon>
        <taxon>Tracheophyta</taxon>
        <taxon>Spermatophyta</taxon>
        <taxon>Magnoliopsida</taxon>
        <taxon>Liliopsida</taxon>
        <taxon>Poales</taxon>
        <taxon>Bromeliaceae</taxon>
        <taxon>Bromelioideae</taxon>
        <taxon>Ananas</taxon>
    </lineage>
</organism>
<dbReference type="PANTHER" id="PTHR10788">
    <property type="entry name" value="TREHALOSE-6-PHOSPHATE SYNTHASE"/>
    <property type="match status" value="1"/>
</dbReference>
<accession>A0A6V7P1V0</accession>
<feature type="region of interest" description="Disordered" evidence="1">
    <location>
        <begin position="150"/>
        <end position="228"/>
    </location>
</feature>
<feature type="region of interest" description="Disordered" evidence="1">
    <location>
        <begin position="267"/>
        <end position="306"/>
    </location>
</feature>
<name>A0A6V7P1V0_ANACO</name>
<dbReference type="InterPro" id="IPR001830">
    <property type="entry name" value="Glyco_trans_20"/>
</dbReference>
<reference evidence="2" key="1">
    <citation type="submission" date="2020-07" db="EMBL/GenBank/DDBJ databases">
        <authorList>
            <person name="Lin J."/>
        </authorList>
    </citation>
    <scope>NUCLEOTIDE SEQUENCE</scope>
</reference>
<evidence type="ECO:0000313" key="2">
    <source>
        <dbReference type="EMBL" id="CAD1824777.1"/>
    </source>
</evidence>
<evidence type="ECO:0000256" key="1">
    <source>
        <dbReference type="SAM" id="MobiDB-lite"/>
    </source>
</evidence>